<feature type="region of interest" description="Disordered" evidence="1">
    <location>
        <begin position="93"/>
        <end position="116"/>
    </location>
</feature>
<dbReference type="Proteomes" id="UP000018050">
    <property type="component" value="Unassembled WGS sequence"/>
</dbReference>
<dbReference type="VEuPathDB" id="ToxoDB:EAH_00030830"/>
<dbReference type="EMBL" id="HG672812">
    <property type="protein sequence ID" value="CDI82840.1"/>
    <property type="molecule type" value="Genomic_DNA"/>
</dbReference>
<name>U6GRN0_EIMAC</name>
<evidence type="ECO:0000256" key="1">
    <source>
        <dbReference type="SAM" id="MobiDB-lite"/>
    </source>
</evidence>
<proteinExistence type="predicted"/>
<sequence length="116" mass="12925">MERVLCGGEPRVHSELNRITCPNHTRSSCAGENICLHPCNRHFLPTQRPTFFYENAPSDPETKLWIEVVPSSEAKQLYFNQVSSGEPLYKHTLTPGSSGRIELGPIPEPGPGIQKL</sequence>
<evidence type="ECO:0000313" key="3">
    <source>
        <dbReference type="Proteomes" id="UP000018050"/>
    </source>
</evidence>
<evidence type="ECO:0000313" key="2">
    <source>
        <dbReference type="EMBL" id="CDI82840.1"/>
    </source>
</evidence>
<gene>
    <name evidence="2" type="ORF">EAH_00030830</name>
</gene>
<accession>U6GRN0</accession>
<reference evidence="2" key="1">
    <citation type="submission" date="2013-10" db="EMBL/GenBank/DDBJ databases">
        <title>Genomic analysis of the causative agents of coccidiosis in chickens.</title>
        <authorList>
            <person name="Reid A.J."/>
            <person name="Blake D."/>
            <person name="Billington K."/>
            <person name="Browne H."/>
            <person name="Dunn M."/>
            <person name="Hung S."/>
            <person name="Kawahara F."/>
            <person name="Miranda-Saavedra D."/>
            <person name="Mourier T."/>
            <person name="Nagra H."/>
            <person name="Otto T.D."/>
            <person name="Rawlings N."/>
            <person name="Sanchez A."/>
            <person name="Sanders M."/>
            <person name="Subramaniam C."/>
            <person name="Tay Y."/>
            <person name="Dear P."/>
            <person name="Doerig C."/>
            <person name="Gruber A."/>
            <person name="Parkinson J."/>
            <person name="Shirley M."/>
            <person name="Wan K.L."/>
            <person name="Berriman M."/>
            <person name="Tomley F."/>
            <person name="Pain A."/>
        </authorList>
    </citation>
    <scope>NUCLEOTIDE SEQUENCE</scope>
    <source>
        <strain evidence="2">Houghton</strain>
    </source>
</reference>
<keyword evidence="3" id="KW-1185">Reference proteome</keyword>
<dbReference type="GeneID" id="25271153"/>
<reference evidence="2" key="2">
    <citation type="submission" date="2013-10" db="EMBL/GenBank/DDBJ databases">
        <authorList>
            <person name="Aslett M."/>
        </authorList>
    </citation>
    <scope>NUCLEOTIDE SEQUENCE</scope>
    <source>
        <strain evidence="2">Houghton</strain>
    </source>
</reference>
<dbReference type="OrthoDB" id="328301at2759"/>
<organism evidence="2 3">
    <name type="scientific">Eimeria acervulina</name>
    <name type="common">Coccidian parasite</name>
    <dbReference type="NCBI Taxonomy" id="5801"/>
    <lineage>
        <taxon>Eukaryota</taxon>
        <taxon>Sar</taxon>
        <taxon>Alveolata</taxon>
        <taxon>Apicomplexa</taxon>
        <taxon>Conoidasida</taxon>
        <taxon>Coccidia</taxon>
        <taxon>Eucoccidiorida</taxon>
        <taxon>Eimeriorina</taxon>
        <taxon>Eimeriidae</taxon>
        <taxon>Eimeria</taxon>
    </lineage>
</organism>
<dbReference type="RefSeq" id="XP_013247908.1">
    <property type="nucleotide sequence ID" value="XM_013392454.1"/>
</dbReference>
<dbReference type="AlphaFoldDB" id="U6GRN0"/>
<feature type="compositionally biased region" description="Low complexity" evidence="1">
    <location>
        <begin position="99"/>
        <end position="116"/>
    </location>
</feature>
<protein>
    <submittedName>
        <fullName evidence="2">Uncharacterized protein</fullName>
    </submittedName>
</protein>